<keyword evidence="2" id="KW-1185">Reference proteome</keyword>
<name>A0A543CII5_9ACTN</name>
<sequence length="113" mass="12658">MGWRLADVPCMPIRIEGDCLVRCEWLLLEQVYGSPDLPDARVVTRVPGWRRARSQSRGSGGAASYDVMPLWRPLAQPPPGLPSRRRRAPPLSTGGVEMVKVIHSLWTPLVRTF</sequence>
<gene>
    <name evidence="1" type="ORF">FB559_2466</name>
</gene>
<evidence type="ECO:0000313" key="2">
    <source>
        <dbReference type="Proteomes" id="UP000316096"/>
    </source>
</evidence>
<dbReference type="AlphaFoldDB" id="A0A543CII5"/>
<comment type="caution">
    <text evidence="1">The sequence shown here is derived from an EMBL/GenBank/DDBJ whole genome shotgun (WGS) entry which is preliminary data.</text>
</comment>
<proteinExistence type="predicted"/>
<reference evidence="1 2" key="1">
    <citation type="submission" date="2019-06" db="EMBL/GenBank/DDBJ databases">
        <title>Sequencing the genomes of 1000 actinobacteria strains.</title>
        <authorList>
            <person name="Klenk H.-P."/>
        </authorList>
    </citation>
    <scope>NUCLEOTIDE SEQUENCE [LARGE SCALE GENOMIC DNA]</scope>
    <source>
        <strain evidence="1 2">DSM 102200</strain>
    </source>
</reference>
<dbReference type="EMBL" id="VFOZ01000001">
    <property type="protein sequence ID" value="TQL96913.1"/>
    <property type="molecule type" value="Genomic_DNA"/>
</dbReference>
<accession>A0A543CII5</accession>
<protein>
    <submittedName>
        <fullName evidence="1">Uncharacterized protein</fullName>
    </submittedName>
</protein>
<organism evidence="1 2">
    <name type="scientific">Actinoallomurus bryophytorum</name>
    <dbReference type="NCBI Taxonomy" id="1490222"/>
    <lineage>
        <taxon>Bacteria</taxon>
        <taxon>Bacillati</taxon>
        <taxon>Actinomycetota</taxon>
        <taxon>Actinomycetes</taxon>
        <taxon>Streptosporangiales</taxon>
        <taxon>Thermomonosporaceae</taxon>
        <taxon>Actinoallomurus</taxon>
    </lineage>
</organism>
<dbReference type="Proteomes" id="UP000316096">
    <property type="component" value="Unassembled WGS sequence"/>
</dbReference>
<evidence type="ECO:0000313" key="1">
    <source>
        <dbReference type="EMBL" id="TQL96913.1"/>
    </source>
</evidence>